<protein>
    <recommendedName>
        <fullName evidence="3">DUF1036 domain-containing protein</fullName>
    </recommendedName>
</protein>
<dbReference type="eggNOG" id="COG5480">
    <property type="taxonomic scope" value="Bacteria"/>
</dbReference>
<dbReference type="EMBL" id="BA000030">
    <property type="protein sequence ID" value="BAC68892.1"/>
    <property type="molecule type" value="Genomic_DNA"/>
</dbReference>
<sequence length="133" mass="15157">MAARSPASTRLQDKGGAMSLNLKNNYHQPVWAMVEWHHPNCSDGGDWMKKGWWKIGPGQTSTVFGDDVHAVNPIWYCYAHSSDGLEWRDRFQELVPTHAFEWCSNTADTSSRTILMNEFVVSRPNHVHTFLAP</sequence>
<dbReference type="InterPro" id="IPR009380">
    <property type="entry name" value="DUF1036"/>
</dbReference>
<proteinExistence type="predicted"/>
<dbReference type="Pfam" id="PF06282">
    <property type="entry name" value="DUF1036"/>
    <property type="match status" value="1"/>
</dbReference>
<dbReference type="KEGG" id="sma:SAVERM_1182"/>
<name>Q82NV9_STRAW</name>
<evidence type="ECO:0000313" key="1">
    <source>
        <dbReference type="EMBL" id="BAC68892.1"/>
    </source>
</evidence>
<organism evidence="1 2">
    <name type="scientific">Streptomyces avermitilis (strain ATCC 31267 / DSM 46492 / JCM 5070 / NBRC 14893 / NCIMB 12804 / NRRL 8165 / MA-4680)</name>
    <dbReference type="NCBI Taxonomy" id="227882"/>
    <lineage>
        <taxon>Bacteria</taxon>
        <taxon>Bacillati</taxon>
        <taxon>Actinomycetota</taxon>
        <taxon>Actinomycetes</taxon>
        <taxon>Kitasatosporales</taxon>
        <taxon>Streptomycetaceae</taxon>
        <taxon>Streptomyces</taxon>
    </lineage>
</organism>
<dbReference type="HOGENOM" id="CLU_166630_0_0_11"/>
<dbReference type="AlphaFoldDB" id="Q82NV9"/>
<evidence type="ECO:0000313" key="2">
    <source>
        <dbReference type="Proteomes" id="UP000000428"/>
    </source>
</evidence>
<reference evidence="1 2" key="2">
    <citation type="journal article" date="2003" name="Nat. Biotechnol.">
        <title>Complete genome sequence and comparative analysis of the industrial microorganism Streptomyces avermitilis.</title>
        <authorList>
            <person name="Ikeda H."/>
            <person name="Ishikawa J."/>
            <person name="Hanamoto A."/>
            <person name="Shinose M."/>
            <person name="Kikuchi H."/>
            <person name="Shiba T."/>
            <person name="Sakaki Y."/>
            <person name="Hattori M."/>
            <person name="Omura S."/>
        </authorList>
    </citation>
    <scope>NUCLEOTIDE SEQUENCE [LARGE SCALE GENOMIC DNA]</scope>
    <source>
        <strain evidence="2">ATCC 31267 / DSM 46492 / JCM 5070 / NBRC 14893 / NCIMB 12804 / NRRL 8165 / MA-4680</strain>
    </source>
</reference>
<keyword evidence="2" id="KW-1185">Reference proteome</keyword>
<reference evidence="1 2" key="1">
    <citation type="journal article" date="2001" name="Proc. Natl. Acad. Sci. U.S.A.">
        <title>Genome sequence of an industrial microorganism Streptomyces avermitilis: deducing the ability of producing secondary metabolites.</title>
        <authorList>
            <person name="Omura S."/>
            <person name="Ikeda H."/>
            <person name="Ishikawa J."/>
            <person name="Hanamoto A."/>
            <person name="Takahashi C."/>
            <person name="Shinose M."/>
            <person name="Takahashi Y."/>
            <person name="Horikawa H."/>
            <person name="Nakazawa H."/>
            <person name="Osonoe T."/>
            <person name="Kikuchi H."/>
            <person name="Shiba T."/>
            <person name="Sakaki Y."/>
            <person name="Hattori M."/>
        </authorList>
    </citation>
    <scope>NUCLEOTIDE SEQUENCE [LARGE SCALE GENOMIC DNA]</scope>
    <source>
        <strain evidence="2">ATCC 31267 / DSM 46492 / JCM 5070 / NBRC 14893 / NCIMB 12804 / NRRL 8165 / MA-4680</strain>
    </source>
</reference>
<gene>
    <name evidence="1" type="ORF">SAVERM_1182</name>
</gene>
<accession>Q82NV9</accession>
<reference evidence="1 2" key="3">
    <citation type="journal article" date="2014" name="J. Ind. Microbiol. Biotechnol.">
        <title>Genome mining of the Streptomyces avermitilis genome and development of genome-minimized hosts for heterologous expression of biosynthetic gene clusters.</title>
        <authorList>
            <person name="Ikeda H."/>
            <person name="Shin-ya K."/>
            <person name="Omura S."/>
        </authorList>
    </citation>
    <scope>NUCLEOTIDE SEQUENCE [LARGE SCALE GENOMIC DNA]</scope>
    <source>
        <strain evidence="2">ATCC 31267 / DSM 46492 / JCM 5070 / NBRC 14893 / NCIMB 12804 / NRRL 8165 / MA-4680</strain>
    </source>
</reference>
<dbReference type="Proteomes" id="UP000000428">
    <property type="component" value="Chromosome"/>
</dbReference>
<evidence type="ECO:0008006" key="3">
    <source>
        <dbReference type="Google" id="ProtNLM"/>
    </source>
</evidence>